<gene>
    <name evidence="1" type="ORF">XINFAN_02930</name>
</gene>
<dbReference type="Proteomes" id="UP000277498">
    <property type="component" value="Unassembled WGS sequence"/>
</dbReference>
<protein>
    <submittedName>
        <fullName evidence="1">Uncharacterized protein</fullName>
    </submittedName>
</protein>
<name>A0A3P5XU16_9RHOB</name>
<evidence type="ECO:0000313" key="2">
    <source>
        <dbReference type="Proteomes" id="UP000277498"/>
    </source>
</evidence>
<organism evidence="1 2">
    <name type="scientific">Pseudogemmobacter humi</name>
    <dbReference type="NCBI Taxonomy" id="2483812"/>
    <lineage>
        <taxon>Bacteria</taxon>
        <taxon>Pseudomonadati</taxon>
        <taxon>Pseudomonadota</taxon>
        <taxon>Alphaproteobacteria</taxon>
        <taxon>Rhodobacterales</taxon>
        <taxon>Paracoccaceae</taxon>
        <taxon>Pseudogemmobacter</taxon>
    </lineage>
</organism>
<reference evidence="1 2" key="1">
    <citation type="submission" date="2018-11" db="EMBL/GenBank/DDBJ databases">
        <authorList>
            <person name="Criscuolo A."/>
        </authorList>
    </citation>
    <scope>NUCLEOTIDE SEQUENCE [LARGE SCALE GENOMIC DNA]</scope>
    <source>
        <strain evidence="1">ACIP111625</strain>
    </source>
</reference>
<keyword evidence="2" id="KW-1185">Reference proteome</keyword>
<proteinExistence type="predicted"/>
<accession>A0A3P5XU16</accession>
<evidence type="ECO:0000313" key="1">
    <source>
        <dbReference type="EMBL" id="VDC31530.1"/>
    </source>
</evidence>
<dbReference type="EMBL" id="UXAW01000085">
    <property type="protein sequence ID" value="VDC31530.1"/>
    <property type="molecule type" value="Genomic_DNA"/>
</dbReference>
<dbReference type="AlphaFoldDB" id="A0A3P5XU16"/>
<sequence>MIIASRRWVEELLAQPEVPAPVHLKVIGAAIRRRGDQ</sequence>